<comment type="caution">
    <text evidence="11">The sequence shown here is derived from an EMBL/GenBank/DDBJ whole genome shotgun (WGS) entry which is preliminary data.</text>
</comment>
<dbReference type="InterPro" id="IPR001433">
    <property type="entry name" value="OxRdtase_FAD/NAD-bd"/>
</dbReference>
<evidence type="ECO:0000256" key="8">
    <source>
        <dbReference type="ARBA" id="ARBA00023014"/>
    </source>
</evidence>
<dbReference type="GO" id="GO:0016491">
    <property type="term" value="F:oxidoreductase activity"/>
    <property type="evidence" value="ECO:0007669"/>
    <property type="project" value="UniProtKB-KW"/>
</dbReference>
<evidence type="ECO:0000313" key="11">
    <source>
        <dbReference type="EMBL" id="NKY19395.1"/>
    </source>
</evidence>
<dbReference type="PROSITE" id="PS51085">
    <property type="entry name" value="2FE2S_FER_2"/>
    <property type="match status" value="1"/>
</dbReference>
<evidence type="ECO:0000256" key="6">
    <source>
        <dbReference type="ARBA" id="ARBA00023002"/>
    </source>
</evidence>
<gene>
    <name evidence="11" type="ORF">HF999_13570</name>
</gene>
<dbReference type="Gene3D" id="3.40.50.80">
    <property type="entry name" value="Nucleotide-binding domain of ferredoxin-NADP reductase (FNR) module"/>
    <property type="match status" value="1"/>
</dbReference>
<evidence type="ECO:0000256" key="1">
    <source>
        <dbReference type="ARBA" id="ARBA00001974"/>
    </source>
</evidence>
<dbReference type="Pfam" id="PF00970">
    <property type="entry name" value="FAD_binding_6"/>
    <property type="match status" value="1"/>
</dbReference>
<organism evidence="11 12">
    <name type="scientific">Tsukamurella spumae</name>
    <dbReference type="NCBI Taxonomy" id="44753"/>
    <lineage>
        <taxon>Bacteria</taxon>
        <taxon>Bacillati</taxon>
        <taxon>Actinomycetota</taxon>
        <taxon>Actinomycetes</taxon>
        <taxon>Mycobacteriales</taxon>
        <taxon>Tsukamurellaceae</taxon>
        <taxon>Tsukamurella</taxon>
    </lineage>
</organism>
<evidence type="ECO:0000313" key="12">
    <source>
        <dbReference type="Proteomes" id="UP000582646"/>
    </source>
</evidence>
<comment type="cofactor">
    <cofactor evidence="1">
        <name>FAD</name>
        <dbReference type="ChEBI" id="CHEBI:57692"/>
    </cofactor>
</comment>
<name>A0A846X4B4_9ACTN</name>
<evidence type="ECO:0000256" key="7">
    <source>
        <dbReference type="ARBA" id="ARBA00023004"/>
    </source>
</evidence>
<evidence type="ECO:0000256" key="3">
    <source>
        <dbReference type="ARBA" id="ARBA00022714"/>
    </source>
</evidence>
<evidence type="ECO:0000259" key="9">
    <source>
        <dbReference type="PROSITE" id="PS51085"/>
    </source>
</evidence>
<keyword evidence="7" id="KW-0408">Iron</keyword>
<dbReference type="GO" id="GO:0046872">
    <property type="term" value="F:metal ion binding"/>
    <property type="evidence" value="ECO:0007669"/>
    <property type="project" value="UniProtKB-KW"/>
</dbReference>
<feature type="domain" description="2Fe-2S ferredoxin-type" evidence="9">
    <location>
        <begin position="300"/>
        <end position="388"/>
    </location>
</feature>
<keyword evidence="6" id="KW-0560">Oxidoreductase</keyword>
<evidence type="ECO:0000259" key="10">
    <source>
        <dbReference type="PROSITE" id="PS51384"/>
    </source>
</evidence>
<evidence type="ECO:0000256" key="4">
    <source>
        <dbReference type="ARBA" id="ARBA00022723"/>
    </source>
</evidence>
<dbReference type="PRINTS" id="PR00410">
    <property type="entry name" value="PHEHYDRXLASE"/>
</dbReference>
<dbReference type="InterPro" id="IPR001041">
    <property type="entry name" value="2Fe-2S_ferredoxin-type"/>
</dbReference>
<dbReference type="InterPro" id="IPR001709">
    <property type="entry name" value="Flavoprot_Pyr_Nucl_cyt_Rdtase"/>
</dbReference>
<dbReference type="PANTHER" id="PTHR47354:SF8">
    <property type="entry name" value="1,2-PHENYLACETYL-COA EPOXIDASE, SUBUNIT E"/>
    <property type="match status" value="1"/>
</dbReference>
<dbReference type="AlphaFoldDB" id="A0A846X4B4"/>
<dbReference type="PRINTS" id="PR00371">
    <property type="entry name" value="FPNCR"/>
</dbReference>
<dbReference type="Gene3D" id="2.40.30.10">
    <property type="entry name" value="Translation factors"/>
    <property type="match status" value="1"/>
</dbReference>
<dbReference type="InterPro" id="IPR036010">
    <property type="entry name" value="2Fe-2S_ferredoxin-like_sf"/>
</dbReference>
<feature type="domain" description="FAD-binding FR-type" evidence="10">
    <location>
        <begin position="37"/>
        <end position="144"/>
    </location>
</feature>
<keyword evidence="4" id="KW-0479">Metal-binding</keyword>
<reference evidence="11 12" key="1">
    <citation type="submission" date="2020-04" db="EMBL/GenBank/DDBJ databases">
        <title>MicrobeNet Type strains.</title>
        <authorList>
            <person name="Nicholson A.C."/>
        </authorList>
    </citation>
    <scope>NUCLEOTIDE SEQUENCE [LARGE SCALE GENOMIC DNA]</scope>
    <source>
        <strain evidence="11 12">DSM 44113</strain>
    </source>
</reference>
<accession>A0A846X4B4</accession>
<keyword evidence="2" id="KW-0285">Flavoprotein</keyword>
<dbReference type="InterPro" id="IPR039261">
    <property type="entry name" value="FNR_nucleotide-bd"/>
</dbReference>
<keyword evidence="5" id="KW-0274">FAD</keyword>
<dbReference type="PROSITE" id="PS51384">
    <property type="entry name" value="FAD_FR"/>
    <property type="match status" value="1"/>
</dbReference>
<keyword evidence="12" id="KW-1185">Reference proteome</keyword>
<dbReference type="EMBL" id="JAAXOQ010000017">
    <property type="protein sequence ID" value="NKY19395.1"/>
    <property type="molecule type" value="Genomic_DNA"/>
</dbReference>
<dbReference type="Pfam" id="PF00175">
    <property type="entry name" value="NAD_binding_1"/>
    <property type="match status" value="1"/>
</dbReference>
<dbReference type="CDD" id="cd06214">
    <property type="entry name" value="PA_degradation_oxidoreductase_like"/>
    <property type="match status" value="1"/>
</dbReference>
<dbReference type="InterPro" id="IPR012675">
    <property type="entry name" value="Beta-grasp_dom_sf"/>
</dbReference>
<dbReference type="InterPro" id="IPR008333">
    <property type="entry name" value="Cbr1-like_FAD-bd_dom"/>
</dbReference>
<dbReference type="Proteomes" id="UP000582646">
    <property type="component" value="Unassembled WGS sequence"/>
</dbReference>
<dbReference type="InterPro" id="IPR017927">
    <property type="entry name" value="FAD-bd_FR_type"/>
</dbReference>
<dbReference type="Gene3D" id="3.10.20.30">
    <property type="match status" value="1"/>
</dbReference>
<dbReference type="InterPro" id="IPR006058">
    <property type="entry name" value="2Fe2S_fd_BS"/>
</dbReference>
<dbReference type="PROSITE" id="PS00197">
    <property type="entry name" value="2FE2S_FER_1"/>
    <property type="match status" value="1"/>
</dbReference>
<dbReference type="GO" id="GO:0051537">
    <property type="term" value="F:2 iron, 2 sulfur cluster binding"/>
    <property type="evidence" value="ECO:0007669"/>
    <property type="project" value="UniProtKB-KW"/>
</dbReference>
<dbReference type="PANTHER" id="PTHR47354">
    <property type="entry name" value="NADH OXIDOREDUCTASE HCR"/>
    <property type="match status" value="1"/>
</dbReference>
<protein>
    <submittedName>
        <fullName evidence="11">Ferredoxin--NADP reductase</fullName>
    </submittedName>
</protein>
<evidence type="ECO:0000256" key="2">
    <source>
        <dbReference type="ARBA" id="ARBA00022630"/>
    </source>
</evidence>
<dbReference type="Pfam" id="PF00111">
    <property type="entry name" value="Fer2"/>
    <property type="match status" value="1"/>
</dbReference>
<proteinExistence type="predicted"/>
<dbReference type="CDD" id="cd00207">
    <property type="entry name" value="fer2"/>
    <property type="match status" value="1"/>
</dbReference>
<keyword evidence="8" id="KW-0411">Iron-sulfur</keyword>
<dbReference type="SUPFAM" id="SSF52343">
    <property type="entry name" value="Ferredoxin reductase-like, C-terminal NADP-linked domain"/>
    <property type="match status" value="1"/>
</dbReference>
<evidence type="ECO:0000256" key="5">
    <source>
        <dbReference type="ARBA" id="ARBA00022827"/>
    </source>
</evidence>
<dbReference type="SUPFAM" id="SSF63380">
    <property type="entry name" value="Riboflavin synthase domain-like"/>
    <property type="match status" value="1"/>
</dbReference>
<keyword evidence="3" id="KW-0001">2Fe-2S</keyword>
<dbReference type="SUPFAM" id="SSF54292">
    <property type="entry name" value="2Fe-2S ferredoxin-like"/>
    <property type="match status" value="1"/>
</dbReference>
<sequence>MTYTPSAIAPVVNGTVIDVASGNPTKEQDTVESSTAARSHPLEIIDVIEETSDAVSLVFAHPTERRLEHTPGQFLTLRVPGAPGHGARWAPRCYSLSSTPGLDDHLKVTVKRTTGGYASNWLCDNAKQGMILESLAPGGRFTVRDDPDRLVLAAAGSGITPVMSILRDALAASTTPVTLVYANRDRSSIIFAAALAELQESHGDRLTVTHWLESERGIPTAAGLTALLPEPTVATSAYLCGPAGFMDAAAEAAALAGVDGARIHREAFSSLTGDPFAVDTGAAAAPPAAPVGGASSDGAATVVVELNGATTTVAWPREQVLLDTLLDRGLDAPYVCREGNCGGCAFTLRRGEVHMLVNDTLDDHELGNGIRLACQSLPLADELEVEFD</sequence>
<dbReference type="InterPro" id="IPR050415">
    <property type="entry name" value="MRET"/>
</dbReference>
<dbReference type="GO" id="GO:0050660">
    <property type="term" value="F:flavin adenine dinucleotide binding"/>
    <property type="evidence" value="ECO:0007669"/>
    <property type="project" value="TreeGrafter"/>
</dbReference>
<dbReference type="InterPro" id="IPR017938">
    <property type="entry name" value="Riboflavin_synthase-like_b-brl"/>
</dbReference>